<dbReference type="SUPFAM" id="SSF55729">
    <property type="entry name" value="Acyl-CoA N-acyltransferases (Nat)"/>
    <property type="match status" value="1"/>
</dbReference>
<dbReference type="AlphaFoldDB" id="A0A495JIP4"/>
<sequence>MAASTALVRPAGSDDYDAVAAIYAYYVTETVITFDETSPSAADWRRRGEALHAAGMPFLVVEVGGEVAGFGYASQWRPKPAYRHSAENSVYLAPDRTGGGLGSLLVAAVLDGCVAAGVRQVVAVIAEGGDASVALHRRYGFVEAGRLRSVGFKHGRWIDTLLYQLDLGDRTASPA</sequence>
<comment type="caution">
    <text evidence="2">The sequence shown here is derived from an EMBL/GenBank/DDBJ whole genome shotgun (WGS) entry which is preliminary data.</text>
</comment>
<name>A0A495JIP4_9ACTN</name>
<dbReference type="Gene3D" id="3.40.630.30">
    <property type="match status" value="1"/>
</dbReference>
<dbReference type="EMBL" id="RBKT01000001">
    <property type="protein sequence ID" value="RKR88681.1"/>
    <property type="molecule type" value="Genomic_DNA"/>
</dbReference>
<dbReference type="GO" id="GO:0016747">
    <property type="term" value="F:acyltransferase activity, transferring groups other than amino-acyl groups"/>
    <property type="evidence" value="ECO:0007669"/>
    <property type="project" value="InterPro"/>
</dbReference>
<organism evidence="2 3">
    <name type="scientific">Micromonospora pisi</name>
    <dbReference type="NCBI Taxonomy" id="589240"/>
    <lineage>
        <taxon>Bacteria</taxon>
        <taxon>Bacillati</taxon>
        <taxon>Actinomycetota</taxon>
        <taxon>Actinomycetes</taxon>
        <taxon>Micromonosporales</taxon>
        <taxon>Micromonosporaceae</taxon>
        <taxon>Micromonospora</taxon>
    </lineage>
</organism>
<dbReference type="CDD" id="cd04301">
    <property type="entry name" value="NAT_SF"/>
    <property type="match status" value="1"/>
</dbReference>
<dbReference type="OrthoDB" id="3173333at2"/>
<evidence type="ECO:0000313" key="2">
    <source>
        <dbReference type="EMBL" id="RKR88681.1"/>
    </source>
</evidence>
<evidence type="ECO:0000313" key="3">
    <source>
        <dbReference type="Proteomes" id="UP000277671"/>
    </source>
</evidence>
<dbReference type="Pfam" id="PF00583">
    <property type="entry name" value="Acetyltransf_1"/>
    <property type="match status" value="1"/>
</dbReference>
<proteinExistence type="predicted"/>
<gene>
    <name evidence="2" type="ORF">BDK92_3010</name>
</gene>
<dbReference type="InterPro" id="IPR016181">
    <property type="entry name" value="Acyl_CoA_acyltransferase"/>
</dbReference>
<dbReference type="PANTHER" id="PTHR43072:SF8">
    <property type="entry name" value="ACYLTRANSFERASE FABY-RELATED"/>
    <property type="match status" value="1"/>
</dbReference>
<keyword evidence="3" id="KW-1185">Reference proteome</keyword>
<evidence type="ECO:0000259" key="1">
    <source>
        <dbReference type="PROSITE" id="PS51186"/>
    </source>
</evidence>
<dbReference type="RefSeq" id="WP_121157276.1">
    <property type="nucleotide sequence ID" value="NZ_RBKT01000001.1"/>
</dbReference>
<dbReference type="PANTHER" id="PTHR43072">
    <property type="entry name" value="N-ACETYLTRANSFERASE"/>
    <property type="match status" value="1"/>
</dbReference>
<reference evidence="2 3" key="1">
    <citation type="submission" date="2018-10" db="EMBL/GenBank/DDBJ databases">
        <title>Sequencing the genomes of 1000 actinobacteria strains.</title>
        <authorList>
            <person name="Klenk H.-P."/>
        </authorList>
    </citation>
    <scope>NUCLEOTIDE SEQUENCE [LARGE SCALE GENOMIC DNA]</scope>
    <source>
        <strain evidence="2 3">DSM 45175</strain>
    </source>
</reference>
<protein>
    <submittedName>
        <fullName evidence="2">Phosphinothricin acetyltransferase</fullName>
    </submittedName>
</protein>
<keyword evidence="2" id="KW-0808">Transferase</keyword>
<dbReference type="InterPro" id="IPR000182">
    <property type="entry name" value="GNAT_dom"/>
</dbReference>
<dbReference type="PROSITE" id="PS51186">
    <property type="entry name" value="GNAT"/>
    <property type="match status" value="1"/>
</dbReference>
<dbReference type="Proteomes" id="UP000277671">
    <property type="component" value="Unassembled WGS sequence"/>
</dbReference>
<feature type="domain" description="N-acetyltransferase" evidence="1">
    <location>
        <begin position="6"/>
        <end position="168"/>
    </location>
</feature>
<accession>A0A495JIP4</accession>